<evidence type="ECO:0000256" key="3">
    <source>
        <dbReference type="ARBA" id="ARBA00022448"/>
    </source>
</evidence>
<feature type="domain" description="Mitochondrial outer membrane transport complex Sam37/metaxin N-terminal" evidence="8">
    <location>
        <begin position="40"/>
        <end position="157"/>
    </location>
</feature>
<keyword evidence="3" id="KW-0813">Transport</keyword>
<evidence type="ECO:0000313" key="10">
    <source>
        <dbReference type="Proteomes" id="UP000695022"/>
    </source>
</evidence>
<evidence type="ECO:0000256" key="5">
    <source>
        <dbReference type="ARBA" id="ARBA00022927"/>
    </source>
</evidence>
<evidence type="ECO:0000259" key="9">
    <source>
        <dbReference type="Pfam" id="PF17171"/>
    </source>
</evidence>
<gene>
    <name evidence="11" type="primary">LOC106810419</name>
</gene>
<evidence type="ECO:0000256" key="6">
    <source>
        <dbReference type="ARBA" id="ARBA00023128"/>
    </source>
</evidence>
<keyword evidence="6" id="KW-0496">Mitochondrion</keyword>
<keyword evidence="10" id="KW-1185">Reference proteome</keyword>
<keyword evidence="4" id="KW-1000">Mitochondrion outer membrane</keyword>
<sequence>MSILTESIEIELGASEPWPRDAQLYEPLETQMLLPDIVRCRAVEAFLNMCHLDFEVVHRKNAEDMSPSGMVPFVRCGAFIISELEPIVGFCGTKGHALTEDLSPRDVADMRAYMALLENTFGNAELYMCWMEDTVYQQFTRPSHESIYPWPLGQLLTIQKQRHTCQKLKSLDWAEKSTLEVIEDVTEACQAISEKLARKDFFCGETPTELDALAYAHLHTMLTVKFSDDRLAEAVKQHENLVKFVERITETFFTQH</sequence>
<keyword evidence="5" id="KW-0653">Protein transport</keyword>
<dbReference type="Proteomes" id="UP000695022">
    <property type="component" value="Unplaced"/>
</dbReference>
<proteinExistence type="inferred from homology"/>
<evidence type="ECO:0000256" key="2">
    <source>
        <dbReference type="ARBA" id="ARBA00009170"/>
    </source>
</evidence>
<feature type="domain" description="Metaxin glutathione S-transferase" evidence="9">
    <location>
        <begin position="186"/>
        <end position="248"/>
    </location>
</feature>
<evidence type="ECO:0000259" key="8">
    <source>
        <dbReference type="Pfam" id="PF10568"/>
    </source>
</evidence>
<comment type="subcellular location">
    <subcellularLocation>
        <location evidence="1">Mitochondrion outer membrane</location>
    </subcellularLocation>
</comment>
<dbReference type="SUPFAM" id="SSF47616">
    <property type="entry name" value="GST C-terminal domain-like"/>
    <property type="match status" value="1"/>
</dbReference>
<dbReference type="InterPro" id="IPR036282">
    <property type="entry name" value="Glutathione-S-Trfase_C_sf"/>
</dbReference>
<dbReference type="InterPro" id="IPR033468">
    <property type="entry name" value="Metaxin_GST"/>
</dbReference>
<dbReference type="GeneID" id="106810419"/>
<dbReference type="RefSeq" id="XP_014669258.1">
    <property type="nucleotide sequence ID" value="XM_014813772.1"/>
</dbReference>
<dbReference type="Gene3D" id="1.20.1050.10">
    <property type="match status" value="1"/>
</dbReference>
<protein>
    <submittedName>
        <fullName evidence="11">Metaxin-2-like</fullName>
    </submittedName>
</protein>
<keyword evidence="7" id="KW-0472">Membrane</keyword>
<name>A0ABM1EAN7_PRICU</name>
<dbReference type="Pfam" id="PF10568">
    <property type="entry name" value="Tom37"/>
    <property type="match status" value="1"/>
</dbReference>
<dbReference type="InterPro" id="IPR050931">
    <property type="entry name" value="Mito_Protein_Transport_Metaxin"/>
</dbReference>
<dbReference type="Pfam" id="PF17171">
    <property type="entry name" value="GST_C_6"/>
    <property type="match status" value="1"/>
</dbReference>
<organism evidence="10 11">
    <name type="scientific">Priapulus caudatus</name>
    <name type="common">Priapulid worm</name>
    <dbReference type="NCBI Taxonomy" id="37621"/>
    <lineage>
        <taxon>Eukaryota</taxon>
        <taxon>Metazoa</taxon>
        <taxon>Ecdysozoa</taxon>
        <taxon>Scalidophora</taxon>
        <taxon>Priapulida</taxon>
        <taxon>Priapulimorpha</taxon>
        <taxon>Priapulimorphida</taxon>
        <taxon>Priapulidae</taxon>
        <taxon>Priapulus</taxon>
    </lineage>
</organism>
<evidence type="ECO:0000256" key="4">
    <source>
        <dbReference type="ARBA" id="ARBA00022787"/>
    </source>
</evidence>
<accession>A0ABM1EAN7</accession>
<evidence type="ECO:0000256" key="1">
    <source>
        <dbReference type="ARBA" id="ARBA00004294"/>
    </source>
</evidence>
<comment type="similarity">
    <text evidence="2">Belongs to the metaxin family.</text>
</comment>
<dbReference type="PANTHER" id="PTHR12289">
    <property type="entry name" value="METAXIN RELATED"/>
    <property type="match status" value="1"/>
</dbReference>
<dbReference type="PANTHER" id="PTHR12289:SF38">
    <property type="entry name" value="METAXIN-2"/>
    <property type="match status" value="1"/>
</dbReference>
<dbReference type="InterPro" id="IPR019564">
    <property type="entry name" value="Sam37/metaxin_N"/>
</dbReference>
<evidence type="ECO:0000313" key="11">
    <source>
        <dbReference type="RefSeq" id="XP_014669258.1"/>
    </source>
</evidence>
<reference evidence="11" key="1">
    <citation type="submission" date="2025-08" db="UniProtKB">
        <authorList>
            <consortium name="RefSeq"/>
        </authorList>
    </citation>
    <scope>IDENTIFICATION</scope>
</reference>
<evidence type="ECO:0000256" key="7">
    <source>
        <dbReference type="ARBA" id="ARBA00023136"/>
    </source>
</evidence>